<reference evidence="2 3" key="1">
    <citation type="submission" date="2017-08" db="EMBL/GenBank/DDBJ databases">
        <title>Aliifodinibius alkalisoli sp. nov., isolated from saline alkaline soil.</title>
        <authorList>
            <person name="Liu D."/>
            <person name="Zhang G."/>
        </authorList>
    </citation>
    <scope>NUCLEOTIDE SEQUENCE [LARGE SCALE GENOMIC DNA]</scope>
    <source>
        <strain evidence="2 3">WN023</strain>
    </source>
</reference>
<feature type="transmembrane region" description="Helical" evidence="1">
    <location>
        <begin position="77"/>
        <end position="93"/>
    </location>
</feature>
<dbReference type="Proteomes" id="UP000218831">
    <property type="component" value="Unassembled WGS sequence"/>
</dbReference>
<protein>
    <submittedName>
        <fullName evidence="2">Uncharacterized protein</fullName>
    </submittedName>
</protein>
<dbReference type="AlphaFoldDB" id="A0A2A2G6Z8"/>
<feature type="transmembrane region" description="Helical" evidence="1">
    <location>
        <begin position="6"/>
        <end position="23"/>
    </location>
</feature>
<accession>A0A2A2G6Z8</accession>
<evidence type="ECO:0000256" key="1">
    <source>
        <dbReference type="SAM" id="Phobius"/>
    </source>
</evidence>
<feature type="transmembrane region" description="Helical" evidence="1">
    <location>
        <begin position="105"/>
        <end position="124"/>
    </location>
</feature>
<evidence type="ECO:0000313" key="2">
    <source>
        <dbReference type="EMBL" id="PAU92625.1"/>
    </source>
</evidence>
<proteinExistence type="predicted"/>
<keyword evidence="1" id="KW-0472">Membrane</keyword>
<feature type="transmembrane region" description="Helical" evidence="1">
    <location>
        <begin position="44"/>
        <end position="65"/>
    </location>
</feature>
<comment type="caution">
    <text evidence="2">The sequence shown here is derived from an EMBL/GenBank/DDBJ whole genome shotgun (WGS) entry which is preliminary data.</text>
</comment>
<feature type="transmembrane region" description="Helical" evidence="1">
    <location>
        <begin position="130"/>
        <end position="146"/>
    </location>
</feature>
<organism evidence="2 3">
    <name type="scientific">Fodinibius salipaludis</name>
    <dbReference type="NCBI Taxonomy" id="2032627"/>
    <lineage>
        <taxon>Bacteria</taxon>
        <taxon>Pseudomonadati</taxon>
        <taxon>Balneolota</taxon>
        <taxon>Balneolia</taxon>
        <taxon>Balneolales</taxon>
        <taxon>Balneolaceae</taxon>
        <taxon>Fodinibius</taxon>
    </lineage>
</organism>
<feature type="transmembrane region" description="Helical" evidence="1">
    <location>
        <begin position="158"/>
        <end position="179"/>
    </location>
</feature>
<gene>
    <name evidence="2" type="ORF">CK503_15800</name>
</gene>
<sequence length="285" mass="33159">MLTFNNREIATAFWLFVFLIFVLSKSDVRKSVKNVFAMLFEWRISLSLFLMLAFTSSILYLLNYFSLWNMGLIKDTVIWFLFAGVPLYVRWITSKSDQNIFNKIVIENIKLILLIEFVVNVYTFSLITELILVPVVSFVVMLNTYAEIKQPNSTVSKFLSGLQTVIGLSIVFFALTQAIESYDKMFAITNLRGFLLPILLSIFSAPFVYLMALYSAYDLLFTRLEMGREKSSNLKRYAKIELFKYCKLNRLKVQNALNMSTYNIMSVQNKQDVNDMINAYQKAWK</sequence>
<keyword evidence="3" id="KW-1185">Reference proteome</keyword>
<evidence type="ECO:0000313" key="3">
    <source>
        <dbReference type="Proteomes" id="UP000218831"/>
    </source>
</evidence>
<dbReference type="EMBL" id="NSKE01000021">
    <property type="protein sequence ID" value="PAU92625.1"/>
    <property type="molecule type" value="Genomic_DNA"/>
</dbReference>
<keyword evidence="1" id="KW-1133">Transmembrane helix</keyword>
<keyword evidence="1" id="KW-0812">Transmembrane</keyword>
<name>A0A2A2G6Z8_9BACT</name>
<feature type="transmembrane region" description="Helical" evidence="1">
    <location>
        <begin position="194"/>
        <end position="220"/>
    </location>
</feature>